<protein>
    <recommendedName>
        <fullName evidence="1">Neuronal regeneration-related protein</fullName>
    </recommendedName>
    <alternativeName>
        <fullName evidence="2">Neuronal protein 3.1</fullName>
    </alternativeName>
    <alternativeName>
        <fullName evidence="3">Protein p311</fullName>
    </alternativeName>
</protein>
<reference evidence="5" key="2">
    <citation type="submission" date="2017-12" db="EMBL/GenBank/DDBJ databases">
        <title>Genome sequence of the Bar-tailed Godwit (Limosa lapponica baueri).</title>
        <authorList>
            <person name="Lima N.C.B."/>
            <person name="Parody-Merino A.M."/>
            <person name="Battley P.F."/>
            <person name="Fidler A.E."/>
            <person name="Prosdocimi F."/>
        </authorList>
    </citation>
    <scope>NUCLEOTIDE SEQUENCE [LARGE SCALE GENOMIC DNA]</scope>
</reference>
<dbReference type="Proteomes" id="UP000233556">
    <property type="component" value="Unassembled WGS sequence"/>
</dbReference>
<evidence type="ECO:0000256" key="2">
    <source>
        <dbReference type="ARBA" id="ARBA00031310"/>
    </source>
</evidence>
<dbReference type="OrthoDB" id="9383199at2759"/>
<proteinExistence type="predicted"/>
<sequence>MQNLGLRIHPSAIPIDLNDPLNWVCGTKQGETFGCKPWIHKGIYSGSSVPSFCPEDSGVLQAYHSKSTDTHKQFFEERYVAKTCWCGLHLKTGQVQKELRLGTPAWIHCYRMQNVSNQNGWAGFFSNTVLPSNFEKYYPEPLSNPGKICTKSSVPDITWINGVSVYTIFQVYQPRLMIWVSQKTFPTSHGDGGFPKGSLPISKEVNRKKKCEVEGACLVPVNGYGHHFTKINYLYSF</sequence>
<keyword evidence="5" id="KW-1185">Reference proteome</keyword>
<evidence type="ECO:0000256" key="1">
    <source>
        <dbReference type="ARBA" id="ARBA00022173"/>
    </source>
</evidence>
<dbReference type="PANTHER" id="PTHR17102">
    <property type="entry name" value="NEURONAL REGENERATION-RELATED PROTEIN"/>
    <property type="match status" value="1"/>
</dbReference>
<dbReference type="AlphaFoldDB" id="A0A2I0UMM3"/>
<dbReference type="Pfam" id="PF11092">
    <property type="entry name" value="Alveol-reg_P311"/>
    <property type="match status" value="1"/>
</dbReference>
<dbReference type="PANTHER" id="PTHR17102:SF4">
    <property type="entry name" value="NEURONAL REGENERATION-RELATED PROTEIN"/>
    <property type="match status" value="1"/>
</dbReference>
<evidence type="ECO:0000313" key="4">
    <source>
        <dbReference type="EMBL" id="PKU47292.1"/>
    </source>
</evidence>
<evidence type="ECO:0000256" key="3">
    <source>
        <dbReference type="ARBA" id="ARBA00033348"/>
    </source>
</evidence>
<dbReference type="InterPro" id="IPR024417">
    <property type="entry name" value="Neuronal_3.1"/>
</dbReference>
<dbReference type="EMBL" id="KZ505682">
    <property type="protein sequence ID" value="PKU47292.1"/>
    <property type="molecule type" value="Genomic_DNA"/>
</dbReference>
<dbReference type="GO" id="GO:0017015">
    <property type="term" value="P:regulation of transforming growth factor beta receptor signaling pathway"/>
    <property type="evidence" value="ECO:0007669"/>
    <property type="project" value="TreeGrafter"/>
</dbReference>
<reference evidence="5" key="1">
    <citation type="submission" date="2017-11" db="EMBL/GenBank/DDBJ databases">
        <authorList>
            <person name="Lima N.C."/>
            <person name="Parody-Merino A.M."/>
            <person name="Battley P.F."/>
            <person name="Fidler A.E."/>
            <person name="Prosdocimi F."/>
        </authorList>
    </citation>
    <scope>NUCLEOTIDE SEQUENCE [LARGE SCALE GENOMIC DNA]</scope>
</reference>
<accession>A0A2I0UMM3</accession>
<dbReference type="GO" id="GO:0031103">
    <property type="term" value="P:axon regeneration"/>
    <property type="evidence" value="ECO:0007669"/>
    <property type="project" value="TreeGrafter"/>
</dbReference>
<evidence type="ECO:0000313" key="5">
    <source>
        <dbReference type="Proteomes" id="UP000233556"/>
    </source>
</evidence>
<gene>
    <name evidence="4" type="ORF">llap_2391</name>
</gene>
<name>A0A2I0UMM3_LIMLA</name>
<organism evidence="4 5">
    <name type="scientific">Limosa lapponica baueri</name>
    <dbReference type="NCBI Taxonomy" id="1758121"/>
    <lineage>
        <taxon>Eukaryota</taxon>
        <taxon>Metazoa</taxon>
        <taxon>Chordata</taxon>
        <taxon>Craniata</taxon>
        <taxon>Vertebrata</taxon>
        <taxon>Euteleostomi</taxon>
        <taxon>Archelosauria</taxon>
        <taxon>Archosauria</taxon>
        <taxon>Dinosauria</taxon>
        <taxon>Saurischia</taxon>
        <taxon>Theropoda</taxon>
        <taxon>Coelurosauria</taxon>
        <taxon>Aves</taxon>
        <taxon>Neognathae</taxon>
        <taxon>Neoaves</taxon>
        <taxon>Charadriiformes</taxon>
        <taxon>Scolopacidae</taxon>
        <taxon>Limosa</taxon>
    </lineage>
</organism>
<dbReference type="GO" id="GO:0045664">
    <property type="term" value="P:regulation of neuron differentiation"/>
    <property type="evidence" value="ECO:0007669"/>
    <property type="project" value="TreeGrafter"/>
</dbReference>